<keyword evidence="2 6" id="KW-0812">Transmembrane</keyword>
<dbReference type="OMA" id="YHEFHED"/>
<dbReference type="PANTHER" id="PTHR28234">
    <property type="entry name" value="NUCLEAR CONTROL OF ATPASE PROTEIN 2"/>
    <property type="match status" value="1"/>
</dbReference>
<evidence type="ECO:0000256" key="1">
    <source>
        <dbReference type="ARBA" id="ARBA00004225"/>
    </source>
</evidence>
<dbReference type="EMBL" id="LHQR01000014">
    <property type="protein sequence ID" value="KXG53917.1"/>
    <property type="molecule type" value="Genomic_DNA"/>
</dbReference>
<accession>A0A135LY66</accession>
<proteinExistence type="predicted"/>
<evidence type="ECO:0000256" key="3">
    <source>
        <dbReference type="ARBA" id="ARBA00022989"/>
    </source>
</evidence>
<reference evidence="7 8" key="1">
    <citation type="journal article" date="2016" name="BMC Genomics">
        <title>Genome sequencing and secondary metabolism of the postharvest pathogen Penicillium griseofulvum.</title>
        <authorList>
            <person name="Banani H."/>
            <person name="Marcet-Houben M."/>
            <person name="Ballester A.R."/>
            <person name="Abbruscato P."/>
            <person name="Gonzalez-Candelas L."/>
            <person name="Gabaldon T."/>
            <person name="Spadaro D."/>
        </authorList>
    </citation>
    <scope>NUCLEOTIDE SEQUENCE [LARGE SCALE GENOMIC DNA]</scope>
    <source>
        <strain evidence="7 8">PG3</strain>
    </source>
</reference>
<sequence length="634" mass="71039">MSVIRETVCGINTQLDRLQQQIASPQGLDAAELSTESLESINQLQDLINSISVTSKTQSLLSPGRLADLLSDTFSRLQVQATPSEGNNTQLSDHVWIVAAKAAIQASGLVMNTFLDQTLQLHDETYYWGEMLGSIWYSGLYAVQKSPAEFCLWTQDACVAQTSQGAPSITARWTRFYQIACQSSWKLGGHSIRAKLLSPIRLSRAEMRQKRDLLLGLKDLHTSSLGLLMEGWHLFEASNSASLCPGTINVKWCDSVHRAVVLIEAIFQQIALEPSTHELEQGIFATLERDIDSIEMHIQGQNPVQRPLDLIERLVHILREKLPNHTTSMSLFIRRHGRPSRIIRYWLPVSAALLSGSVSMKFLTSRKEEIIQSIVNIGSTTIDFWGNWVVHPIRKLIGTIRHDEKSEIAIMSKNSLLADRASLERMVVDFVRDRPDLQQGIVADTTAIVNSVKEGDLTPVLKAYERDLRSPFIGTVRGDLIRALLIQIQKTKVDVEIAISGIDALLKSQELVFGFVGLTPGILVSFATMRWLGSLLGSRRGLRKGKQRHELKRGLRNVARILTSSAISSNGTIAYKESGQLICEAEALLQHVKIIAGSMQYEEFREDIQDLLNVQNGVDKQIRVIERMRWTYFQ</sequence>
<feature type="transmembrane region" description="Helical" evidence="6">
    <location>
        <begin position="511"/>
        <end position="533"/>
    </location>
</feature>
<protein>
    <submittedName>
        <fullName evidence="7">Nuclear control of ATP synthase 2</fullName>
    </submittedName>
</protein>
<dbReference type="OrthoDB" id="413313at2759"/>
<evidence type="ECO:0000256" key="6">
    <source>
        <dbReference type="SAM" id="Phobius"/>
    </source>
</evidence>
<comment type="caution">
    <text evidence="7">The sequence shown here is derived from an EMBL/GenBank/DDBJ whole genome shotgun (WGS) entry which is preliminary data.</text>
</comment>
<dbReference type="RefSeq" id="XP_040652452.1">
    <property type="nucleotide sequence ID" value="XM_040788680.1"/>
</dbReference>
<name>A0A135LY66_PENPA</name>
<dbReference type="GeneID" id="63703980"/>
<gene>
    <name evidence="7" type="ORF">PGRI_009670</name>
</gene>
<dbReference type="Pfam" id="PF08637">
    <property type="entry name" value="NCA2"/>
    <property type="match status" value="1"/>
</dbReference>
<keyword evidence="4" id="KW-0496">Mitochondrion</keyword>
<dbReference type="Proteomes" id="UP000070168">
    <property type="component" value="Unassembled WGS sequence"/>
</dbReference>
<comment type="subcellular location">
    <subcellularLocation>
        <location evidence="1">Mitochondrion membrane</location>
        <topology evidence="1">Multi-pass membrane protein</topology>
    </subcellularLocation>
</comment>
<dbReference type="InterPro" id="IPR013946">
    <property type="entry name" value="NCA2-like"/>
</dbReference>
<evidence type="ECO:0000313" key="8">
    <source>
        <dbReference type="Proteomes" id="UP000070168"/>
    </source>
</evidence>
<keyword evidence="5 6" id="KW-0472">Membrane</keyword>
<evidence type="ECO:0000256" key="2">
    <source>
        <dbReference type="ARBA" id="ARBA00022692"/>
    </source>
</evidence>
<organism evidence="7 8">
    <name type="scientific">Penicillium patulum</name>
    <name type="common">Penicillium griseofulvum</name>
    <dbReference type="NCBI Taxonomy" id="5078"/>
    <lineage>
        <taxon>Eukaryota</taxon>
        <taxon>Fungi</taxon>
        <taxon>Dikarya</taxon>
        <taxon>Ascomycota</taxon>
        <taxon>Pezizomycotina</taxon>
        <taxon>Eurotiomycetes</taxon>
        <taxon>Eurotiomycetidae</taxon>
        <taxon>Eurotiales</taxon>
        <taxon>Aspergillaceae</taxon>
        <taxon>Penicillium</taxon>
    </lineage>
</organism>
<keyword evidence="8" id="KW-1185">Reference proteome</keyword>
<dbReference type="PANTHER" id="PTHR28234:SF1">
    <property type="entry name" value="NUCLEAR CONTROL OF ATPASE PROTEIN 2"/>
    <property type="match status" value="1"/>
</dbReference>
<dbReference type="STRING" id="5078.A0A135LY66"/>
<evidence type="ECO:0000313" key="7">
    <source>
        <dbReference type="EMBL" id="KXG53917.1"/>
    </source>
</evidence>
<evidence type="ECO:0000256" key="5">
    <source>
        <dbReference type="ARBA" id="ARBA00023136"/>
    </source>
</evidence>
<dbReference type="GO" id="GO:0005741">
    <property type="term" value="C:mitochondrial outer membrane"/>
    <property type="evidence" value="ECO:0007669"/>
    <property type="project" value="TreeGrafter"/>
</dbReference>
<keyword evidence="3 6" id="KW-1133">Transmembrane helix</keyword>
<evidence type="ECO:0000256" key="4">
    <source>
        <dbReference type="ARBA" id="ARBA00023128"/>
    </source>
</evidence>
<dbReference type="AlphaFoldDB" id="A0A135LY66"/>